<dbReference type="EMBL" id="MU167357">
    <property type="protein sequence ID" value="KAG0142174.1"/>
    <property type="molecule type" value="Genomic_DNA"/>
</dbReference>
<reference evidence="1" key="1">
    <citation type="submission" date="2013-11" db="EMBL/GenBank/DDBJ databases">
        <title>Genome sequence of the fusiform rust pathogen reveals effectors for host alternation and coevolution with pine.</title>
        <authorList>
            <consortium name="DOE Joint Genome Institute"/>
            <person name="Smith K."/>
            <person name="Pendleton A."/>
            <person name="Kubisiak T."/>
            <person name="Anderson C."/>
            <person name="Salamov A."/>
            <person name="Aerts A."/>
            <person name="Riley R."/>
            <person name="Clum A."/>
            <person name="Lindquist E."/>
            <person name="Ence D."/>
            <person name="Campbell M."/>
            <person name="Kronenberg Z."/>
            <person name="Feau N."/>
            <person name="Dhillon B."/>
            <person name="Hamelin R."/>
            <person name="Burleigh J."/>
            <person name="Smith J."/>
            <person name="Yandell M."/>
            <person name="Nelson C."/>
            <person name="Grigoriev I."/>
            <person name="Davis J."/>
        </authorList>
    </citation>
    <scope>NUCLEOTIDE SEQUENCE</scope>
    <source>
        <strain evidence="1">G11</strain>
    </source>
</reference>
<name>A0A9P6NDG7_9BASI</name>
<comment type="caution">
    <text evidence="1">The sequence shown here is derived from an EMBL/GenBank/DDBJ whole genome shotgun (WGS) entry which is preliminary data.</text>
</comment>
<sequence>MYSLHDKVSLTCMCQTHCHQHHLTVVCIVMDLLYYIAKPVQNTQCPLPIKQLLIPFQKIDDEVL</sequence>
<keyword evidence="2" id="KW-1185">Reference proteome</keyword>
<dbReference type="AlphaFoldDB" id="A0A9P6NDG7"/>
<organism evidence="1 2">
    <name type="scientific">Cronartium quercuum f. sp. fusiforme G11</name>
    <dbReference type="NCBI Taxonomy" id="708437"/>
    <lineage>
        <taxon>Eukaryota</taxon>
        <taxon>Fungi</taxon>
        <taxon>Dikarya</taxon>
        <taxon>Basidiomycota</taxon>
        <taxon>Pucciniomycotina</taxon>
        <taxon>Pucciniomycetes</taxon>
        <taxon>Pucciniales</taxon>
        <taxon>Coleosporiaceae</taxon>
        <taxon>Cronartium</taxon>
    </lineage>
</organism>
<dbReference type="Proteomes" id="UP000886653">
    <property type="component" value="Unassembled WGS sequence"/>
</dbReference>
<evidence type="ECO:0000313" key="2">
    <source>
        <dbReference type="Proteomes" id="UP000886653"/>
    </source>
</evidence>
<gene>
    <name evidence="1" type="ORF">CROQUDRAFT_662875</name>
</gene>
<protein>
    <submittedName>
        <fullName evidence="1">Uncharacterized protein</fullName>
    </submittedName>
</protein>
<accession>A0A9P6NDG7</accession>
<evidence type="ECO:0000313" key="1">
    <source>
        <dbReference type="EMBL" id="KAG0142174.1"/>
    </source>
</evidence>
<proteinExistence type="predicted"/>